<keyword evidence="3" id="KW-0276">Fatty acid metabolism</keyword>
<protein>
    <recommendedName>
        <fullName evidence="6">Probable enoyl-CoA hydratase, mitochondrial</fullName>
        <ecNumber evidence="2">4.2.1.17</ecNumber>
    </recommendedName>
</protein>
<dbReference type="SUPFAM" id="SSF52096">
    <property type="entry name" value="ClpP/crotonase"/>
    <property type="match status" value="1"/>
</dbReference>
<proteinExistence type="inferred from homology"/>
<dbReference type="Gene3D" id="1.10.12.10">
    <property type="entry name" value="Lyase 2-enoyl-coa Hydratase, Chain A, domain 2"/>
    <property type="match status" value="1"/>
</dbReference>
<dbReference type="CDD" id="cd06558">
    <property type="entry name" value="crotonase-like"/>
    <property type="match status" value="1"/>
</dbReference>
<dbReference type="AlphaFoldDB" id="A0A0C9SM24"/>
<dbReference type="EC" id="4.2.1.17" evidence="2"/>
<dbReference type="Gene3D" id="3.90.226.10">
    <property type="entry name" value="2-enoyl-CoA Hydratase, Chain A, domain 1"/>
    <property type="match status" value="1"/>
</dbReference>
<dbReference type="GO" id="GO:0005739">
    <property type="term" value="C:mitochondrion"/>
    <property type="evidence" value="ECO:0007669"/>
    <property type="project" value="TreeGrafter"/>
</dbReference>
<dbReference type="OrthoDB" id="2018133at2759"/>
<sequence length="259" mass="27858">MESEPTVLTREEGNVGIITLNRPKALNALNATLIDELLAALRSYDRSSDIGAIVMTGNNKAFCAGADIREQKELDFVRAYNTDYLKNLNDGIVAIHKPIIGAINGYALGGGCELAMMCDILYAGRGAVFGQPEIKLGTIPGAGGTQRLIRAIGKSKAMNMILTGGTMKSAEAEAAGLVAKIFDDEETVTRAIETAQKIASFSAPVVAMAKEAVNEAEELGLKNGLHFESRLYHSSFGLADHVEGFEAFLQKREPRWTHK</sequence>
<dbReference type="GO" id="GO:0004300">
    <property type="term" value="F:enoyl-CoA hydratase activity"/>
    <property type="evidence" value="ECO:0007669"/>
    <property type="project" value="UniProtKB-EC"/>
</dbReference>
<evidence type="ECO:0000256" key="7">
    <source>
        <dbReference type="RuleBase" id="RU003707"/>
    </source>
</evidence>
<evidence type="ECO:0000256" key="5">
    <source>
        <dbReference type="ARBA" id="ARBA00023239"/>
    </source>
</evidence>
<dbReference type="Pfam" id="PF00378">
    <property type="entry name" value="ECH_1"/>
    <property type="match status" value="1"/>
</dbReference>
<evidence type="ECO:0000313" key="9">
    <source>
        <dbReference type="Proteomes" id="UP000053647"/>
    </source>
</evidence>
<gene>
    <name evidence="8" type="ORF">PAXINDRAFT_103791</name>
</gene>
<evidence type="ECO:0000256" key="3">
    <source>
        <dbReference type="ARBA" id="ARBA00022832"/>
    </source>
</evidence>
<dbReference type="PANTHER" id="PTHR11941">
    <property type="entry name" value="ENOYL-COA HYDRATASE-RELATED"/>
    <property type="match status" value="1"/>
</dbReference>
<accession>A0A0C9SM24</accession>
<dbReference type="GO" id="GO:0006635">
    <property type="term" value="P:fatty acid beta-oxidation"/>
    <property type="evidence" value="ECO:0007669"/>
    <property type="project" value="TreeGrafter"/>
</dbReference>
<dbReference type="InterPro" id="IPR014748">
    <property type="entry name" value="Enoyl-CoA_hydra_C"/>
</dbReference>
<dbReference type="FunFam" id="1.10.12.10:FF:000001">
    <property type="entry name" value="Probable enoyl-CoA hydratase, mitochondrial"/>
    <property type="match status" value="1"/>
</dbReference>
<evidence type="ECO:0000256" key="1">
    <source>
        <dbReference type="ARBA" id="ARBA00005254"/>
    </source>
</evidence>
<dbReference type="InterPro" id="IPR001753">
    <property type="entry name" value="Enoyl-CoA_hydra/iso"/>
</dbReference>
<dbReference type="Proteomes" id="UP000053647">
    <property type="component" value="Unassembled WGS sequence"/>
</dbReference>
<evidence type="ECO:0000256" key="2">
    <source>
        <dbReference type="ARBA" id="ARBA00012076"/>
    </source>
</evidence>
<keyword evidence="4" id="KW-0443">Lipid metabolism</keyword>
<dbReference type="FunFam" id="3.90.226.10:FF:000019">
    <property type="entry name" value="Enoyl-CoA hydratase, mitochondrial"/>
    <property type="match status" value="1"/>
</dbReference>
<evidence type="ECO:0000256" key="4">
    <source>
        <dbReference type="ARBA" id="ARBA00023098"/>
    </source>
</evidence>
<dbReference type="EMBL" id="KN820987">
    <property type="protein sequence ID" value="KIJ05429.1"/>
    <property type="molecule type" value="Genomic_DNA"/>
</dbReference>
<dbReference type="InterPro" id="IPR029045">
    <property type="entry name" value="ClpP/crotonase-like_dom_sf"/>
</dbReference>
<keyword evidence="9" id="KW-1185">Reference proteome</keyword>
<organism evidence="8 9">
    <name type="scientific">Paxillus involutus ATCC 200175</name>
    <dbReference type="NCBI Taxonomy" id="664439"/>
    <lineage>
        <taxon>Eukaryota</taxon>
        <taxon>Fungi</taxon>
        <taxon>Dikarya</taxon>
        <taxon>Basidiomycota</taxon>
        <taxon>Agaricomycotina</taxon>
        <taxon>Agaricomycetes</taxon>
        <taxon>Agaricomycetidae</taxon>
        <taxon>Boletales</taxon>
        <taxon>Paxilineae</taxon>
        <taxon>Paxillaceae</taxon>
        <taxon>Paxillus</taxon>
    </lineage>
</organism>
<dbReference type="PROSITE" id="PS00166">
    <property type="entry name" value="ENOYL_COA_HYDRATASE"/>
    <property type="match status" value="1"/>
</dbReference>
<dbReference type="PANTHER" id="PTHR11941:SF54">
    <property type="entry name" value="ENOYL-COA HYDRATASE, MITOCHONDRIAL"/>
    <property type="match status" value="1"/>
</dbReference>
<comment type="similarity">
    <text evidence="1 7">Belongs to the enoyl-CoA hydratase/isomerase family.</text>
</comment>
<dbReference type="HOGENOM" id="CLU_009834_7_6_1"/>
<keyword evidence="5" id="KW-0456">Lyase</keyword>
<reference evidence="8 9" key="1">
    <citation type="submission" date="2014-06" db="EMBL/GenBank/DDBJ databases">
        <authorList>
            <consortium name="DOE Joint Genome Institute"/>
            <person name="Kuo A."/>
            <person name="Kohler A."/>
            <person name="Nagy L.G."/>
            <person name="Floudas D."/>
            <person name="Copeland A."/>
            <person name="Barry K.W."/>
            <person name="Cichocki N."/>
            <person name="Veneault-Fourrey C."/>
            <person name="LaButti K."/>
            <person name="Lindquist E.A."/>
            <person name="Lipzen A."/>
            <person name="Lundell T."/>
            <person name="Morin E."/>
            <person name="Murat C."/>
            <person name="Sun H."/>
            <person name="Tunlid A."/>
            <person name="Henrissat B."/>
            <person name="Grigoriev I.V."/>
            <person name="Hibbett D.S."/>
            <person name="Martin F."/>
            <person name="Nordberg H.P."/>
            <person name="Cantor M.N."/>
            <person name="Hua S.X."/>
        </authorList>
    </citation>
    <scope>NUCLEOTIDE SEQUENCE [LARGE SCALE GENOMIC DNA]</scope>
    <source>
        <strain evidence="8 9">ATCC 200175</strain>
    </source>
</reference>
<evidence type="ECO:0000256" key="6">
    <source>
        <dbReference type="ARBA" id="ARBA00073937"/>
    </source>
</evidence>
<evidence type="ECO:0000313" key="8">
    <source>
        <dbReference type="EMBL" id="KIJ05429.1"/>
    </source>
</evidence>
<dbReference type="InterPro" id="IPR018376">
    <property type="entry name" value="Enoyl-CoA_hyd/isom_CS"/>
</dbReference>
<reference evidence="9" key="2">
    <citation type="submission" date="2015-01" db="EMBL/GenBank/DDBJ databases">
        <title>Evolutionary Origins and Diversification of the Mycorrhizal Mutualists.</title>
        <authorList>
            <consortium name="DOE Joint Genome Institute"/>
            <consortium name="Mycorrhizal Genomics Consortium"/>
            <person name="Kohler A."/>
            <person name="Kuo A."/>
            <person name="Nagy L.G."/>
            <person name="Floudas D."/>
            <person name="Copeland A."/>
            <person name="Barry K.W."/>
            <person name="Cichocki N."/>
            <person name="Veneault-Fourrey C."/>
            <person name="LaButti K."/>
            <person name="Lindquist E.A."/>
            <person name="Lipzen A."/>
            <person name="Lundell T."/>
            <person name="Morin E."/>
            <person name="Murat C."/>
            <person name="Riley R."/>
            <person name="Ohm R."/>
            <person name="Sun H."/>
            <person name="Tunlid A."/>
            <person name="Henrissat B."/>
            <person name="Grigoriev I.V."/>
            <person name="Hibbett D.S."/>
            <person name="Martin F."/>
        </authorList>
    </citation>
    <scope>NUCLEOTIDE SEQUENCE [LARGE SCALE GENOMIC DNA]</scope>
    <source>
        <strain evidence="9">ATCC 200175</strain>
    </source>
</reference>
<name>A0A0C9SM24_PAXIN</name>